<dbReference type="SUPFAM" id="SSF55681">
    <property type="entry name" value="Class II aaRS and biotin synthetases"/>
    <property type="match status" value="1"/>
</dbReference>
<dbReference type="PROSITE" id="PS51733">
    <property type="entry name" value="BPL_LPL_CATALYTIC"/>
    <property type="match status" value="1"/>
</dbReference>
<dbReference type="InterPro" id="IPR004408">
    <property type="entry name" value="Biotin_CoA_COase_ligase"/>
</dbReference>
<sequence>MAASLPGRLADGTPVRAFAEVDSTMRLAREAFAAGETGPLWIVGAIQTAGRGRAGRAWSSEAGNFAGTLLLTLDAAPALLGTLSLVVAVAVAETLEEAGVPGLSLKWPNDVLAGGAKIAGILIETAGAGGPAGATRAAIGIGINLAHHPEGIAYPVTDAASETGRAPAVADVLAALSARLRARIAEWEHEGFAPARARWLALGPQAGAMLTGSGPAGPVTGSYDGLDPDGALRLATPSGIVRITAGDVIPAQET</sequence>
<dbReference type="InterPro" id="IPR045864">
    <property type="entry name" value="aa-tRNA-synth_II/BPL/LPL"/>
</dbReference>
<keyword evidence="2" id="KW-0092">Biotin</keyword>
<dbReference type="CDD" id="cd16442">
    <property type="entry name" value="BPL"/>
    <property type="match status" value="1"/>
</dbReference>
<evidence type="ECO:0000256" key="4">
    <source>
        <dbReference type="ARBA" id="ARBA00047846"/>
    </source>
</evidence>
<dbReference type="Pfam" id="PF03099">
    <property type="entry name" value="BPL_LplA_LipB"/>
    <property type="match status" value="1"/>
</dbReference>
<comment type="catalytic activity">
    <reaction evidence="4">
        <text>biotin + L-lysyl-[protein] + ATP = N(6)-biotinyl-L-lysyl-[protein] + AMP + diphosphate + H(+)</text>
        <dbReference type="Rhea" id="RHEA:11756"/>
        <dbReference type="Rhea" id="RHEA-COMP:9752"/>
        <dbReference type="Rhea" id="RHEA-COMP:10505"/>
        <dbReference type="ChEBI" id="CHEBI:15378"/>
        <dbReference type="ChEBI" id="CHEBI:29969"/>
        <dbReference type="ChEBI" id="CHEBI:30616"/>
        <dbReference type="ChEBI" id="CHEBI:33019"/>
        <dbReference type="ChEBI" id="CHEBI:57586"/>
        <dbReference type="ChEBI" id="CHEBI:83144"/>
        <dbReference type="ChEBI" id="CHEBI:456215"/>
        <dbReference type="EC" id="6.3.4.15"/>
    </reaction>
</comment>
<evidence type="ECO:0000256" key="3">
    <source>
        <dbReference type="ARBA" id="ARBA00024227"/>
    </source>
</evidence>
<comment type="caution">
    <text evidence="6">The sequence shown here is derived from an EMBL/GenBank/DDBJ whole genome shotgun (WGS) entry which is preliminary data.</text>
</comment>
<feature type="domain" description="BPL/LPL catalytic" evidence="5">
    <location>
        <begin position="10"/>
        <end position="188"/>
    </location>
</feature>
<evidence type="ECO:0000256" key="2">
    <source>
        <dbReference type="ARBA" id="ARBA00023267"/>
    </source>
</evidence>
<evidence type="ECO:0000313" key="7">
    <source>
        <dbReference type="Proteomes" id="UP001055804"/>
    </source>
</evidence>
<evidence type="ECO:0000256" key="1">
    <source>
        <dbReference type="ARBA" id="ARBA00022598"/>
    </source>
</evidence>
<dbReference type="PANTHER" id="PTHR12835:SF5">
    <property type="entry name" value="BIOTIN--PROTEIN LIGASE"/>
    <property type="match status" value="1"/>
</dbReference>
<keyword evidence="7" id="KW-1185">Reference proteome</keyword>
<dbReference type="Pfam" id="PF02237">
    <property type="entry name" value="BPL_C"/>
    <property type="match status" value="1"/>
</dbReference>
<evidence type="ECO:0000313" key="6">
    <source>
        <dbReference type="EMBL" id="MCP1335606.1"/>
    </source>
</evidence>
<dbReference type="NCBIfam" id="TIGR00121">
    <property type="entry name" value="birA_ligase"/>
    <property type="match status" value="1"/>
</dbReference>
<dbReference type="InterPro" id="IPR003142">
    <property type="entry name" value="BPL_C"/>
</dbReference>
<accession>A0A9J6PBP3</accession>
<dbReference type="PANTHER" id="PTHR12835">
    <property type="entry name" value="BIOTIN PROTEIN LIGASE"/>
    <property type="match status" value="1"/>
</dbReference>
<dbReference type="RefSeq" id="WP_269331545.1">
    <property type="nucleotide sequence ID" value="NZ_JAMZFT010000001.1"/>
</dbReference>
<proteinExistence type="predicted"/>
<organism evidence="6 7">
    <name type="scientific">Futiania mangrovi</name>
    <dbReference type="NCBI Taxonomy" id="2959716"/>
    <lineage>
        <taxon>Bacteria</taxon>
        <taxon>Pseudomonadati</taxon>
        <taxon>Pseudomonadota</taxon>
        <taxon>Alphaproteobacteria</taxon>
        <taxon>Futianiales</taxon>
        <taxon>Futianiaceae</taxon>
        <taxon>Futiania</taxon>
    </lineage>
</organism>
<dbReference type="GO" id="GO:0005737">
    <property type="term" value="C:cytoplasm"/>
    <property type="evidence" value="ECO:0007669"/>
    <property type="project" value="TreeGrafter"/>
</dbReference>
<dbReference type="Gene3D" id="3.30.930.10">
    <property type="entry name" value="Bira Bifunctional Protein, Domain 2"/>
    <property type="match status" value="1"/>
</dbReference>
<name>A0A9J6PBP3_9PROT</name>
<gene>
    <name evidence="6" type="ORF">NJQ99_04220</name>
</gene>
<reference evidence="6" key="1">
    <citation type="submission" date="2022-06" db="EMBL/GenBank/DDBJ databases">
        <title>Isolation and Genomics of Futiania mangrovii gen. nov., sp. nov., a Rare and Metabolically-versatile member in the Class Alphaproteobacteria.</title>
        <authorList>
            <person name="Liu L."/>
            <person name="Huang W.-C."/>
            <person name="Pan J."/>
            <person name="Li J."/>
            <person name="Huang Y."/>
            <person name="Du H."/>
            <person name="Liu Y."/>
            <person name="Li M."/>
        </authorList>
    </citation>
    <scope>NUCLEOTIDE SEQUENCE</scope>
    <source>
        <strain evidence="6">FT118</strain>
    </source>
</reference>
<dbReference type="EC" id="6.3.4.15" evidence="3"/>
<protein>
    <recommendedName>
        <fullName evidence="3">biotin--[biotin carboxyl-carrier protein] ligase</fullName>
        <ecNumber evidence="3">6.3.4.15</ecNumber>
    </recommendedName>
</protein>
<keyword evidence="1 6" id="KW-0436">Ligase</keyword>
<dbReference type="GO" id="GO:0004077">
    <property type="term" value="F:biotin--[biotin carboxyl-carrier protein] ligase activity"/>
    <property type="evidence" value="ECO:0007669"/>
    <property type="project" value="UniProtKB-EC"/>
</dbReference>
<evidence type="ECO:0000259" key="5">
    <source>
        <dbReference type="PROSITE" id="PS51733"/>
    </source>
</evidence>
<dbReference type="Proteomes" id="UP001055804">
    <property type="component" value="Unassembled WGS sequence"/>
</dbReference>
<dbReference type="EMBL" id="JAMZFT010000001">
    <property type="protein sequence ID" value="MCP1335606.1"/>
    <property type="molecule type" value="Genomic_DNA"/>
</dbReference>
<dbReference type="AlphaFoldDB" id="A0A9J6PBP3"/>
<dbReference type="InterPro" id="IPR004143">
    <property type="entry name" value="BPL_LPL_catalytic"/>
</dbReference>